<keyword evidence="8" id="KW-0418">Kinase</keyword>
<evidence type="ECO:0000256" key="3">
    <source>
        <dbReference type="ARBA" id="ARBA00012438"/>
    </source>
</evidence>
<evidence type="ECO:0000256" key="4">
    <source>
        <dbReference type="ARBA" id="ARBA00022475"/>
    </source>
</evidence>
<dbReference type="GO" id="GO:0005886">
    <property type="term" value="C:plasma membrane"/>
    <property type="evidence" value="ECO:0007669"/>
    <property type="project" value="UniProtKB-SubCell"/>
</dbReference>
<dbReference type="PANTHER" id="PTHR43547:SF2">
    <property type="entry name" value="HYBRID SIGNAL TRANSDUCTION HISTIDINE KINASE C"/>
    <property type="match status" value="1"/>
</dbReference>
<keyword evidence="12" id="KW-0812">Transmembrane</keyword>
<dbReference type="InterPro" id="IPR036890">
    <property type="entry name" value="HATPase_C_sf"/>
</dbReference>
<keyword evidence="6" id="KW-0808">Transferase</keyword>
<dbReference type="InterPro" id="IPR036097">
    <property type="entry name" value="HisK_dim/P_sf"/>
</dbReference>
<evidence type="ECO:0000256" key="9">
    <source>
        <dbReference type="ARBA" id="ARBA00022840"/>
    </source>
</evidence>
<reference evidence="15 16" key="1">
    <citation type="submission" date="2016-02" db="EMBL/GenBank/DDBJ databases">
        <title>Draft genome sequence of Acidibacillus ferrooxidans SLC66.</title>
        <authorList>
            <person name="Oliveira G."/>
            <person name="Nancucheo I."/>
            <person name="Dall'Agnol H."/>
            <person name="Johnson B."/>
            <person name="Oliveira R."/>
            <person name="Nunes G.L."/>
            <person name="Tzotzos G."/>
            <person name="Orellana S.C."/>
            <person name="Salim A.C."/>
            <person name="Araujo F.M."/>
        </authorList>
    </citation>
    <scope>NUCLEOTIDE SEQUENCE [LARGE SCALE GENOMIC DNA]</scope>
    <source>
        <strain evidence="15 16">SLC66</strain>
    </source>
</reference>
<evidence type="ECO:0000259" key="13">
    <source>
        <dbReference type="PROSITE" id="PS50109"/>
    </source>
</evidence>
<comment type="subcellular location">
    <subcellularLocation>
        <location evidence="2">Cell membrane</location>
        <topology evidence="2">Multi-pass membrane protein</topology>
    </subcellularLocation>
</comment>
<evidence type="ECO:0000256" key="12">
    <source>
        <dbReference type="SAM" id="Phobius"/>
    </source>
</evidence>
<keyword evidence="10" id="KW-0902">Two-component regulatory system</keyword>
<dbReference type="Gene3D" id="6.10.340.10">
    <property type="match status" value="1"/>
</dbReference>
<feature type="transmembrane region" description="Helical" evidence="12">
    <location>
        <begin position="6"/>
        <end position="31"/>
    </location>
</feature>
<evidence type="ECO:0000313" key="16">
    <source>
        <dbReference type="Proteomes" id="UP000077421"/>
    </source>
</evidence>
<dbReference type="EC" id="2.7.13.3" evidence="3"/>
<dbReference type="Pfam" id="PF02518">
    <property type="entry name" value="HATPase_c"/>
    <property type="match status" value="1"/>
</dbReference>
<name>A0A853K844_9BACL</name>
<comment type="caution">
    <text evidence="15">The sequence shown here is derived from an EMBL/GenBank/DDBJ whole genome shotgun (WGS) entry which is preliminary data.</text>
</comment>
<dbReference type="PANTHER" id="PTHR43547">
    <property type="entry name" value="TWO-COMPONENT HISTIDINE KINASE"/>
    <property type="match status" value="1"/>
</dbReference>
<evidence type="ECO:0000256" key="8">
    <source>
        <dbReference type="ARBA" id="ARBA00022777"/>
    </source>
</evidence>
<dbReference type="Gene3D" id="3.30.565.10">
    <property type="entry name" value="Histidine kinase-like ATPase, C-terminal domain"/>
    <property type="match status" value="1"/>
</dbReference>
<keyword evidence="11 12" id="KW-0472">Membrane</keyword>
<dbReference type="GO" id="GO:0005524">
    <property type="term" value="F:ATP binding"/>
    <property type="evidence" value="ECO:0007669"/>
    <property type="project" value="UniProtKB-KW"/>
</dbReference>
<proteinExistence type="predicted"/>
<dbReference type="SUPFAM" id="SSF47384">
    <property type="entry name" value="Homodimeric domain of signal transducing histidine kinase"/>
    <property type="match status" value="1"/>
</dbReference>
<dbReference type="SUPFAM" id="SSF158472">
    <property type="entry name" value="HAMP domain-like"/>
    <property type="match status" value="1"/>
</dbReference>
<dbReference type="InterPro" id="IPR003661">
    <property type="entry name" value="HisK_dim/P_dom"/>
</dbReference>
<evidence type="ECO:0000313" key="15">
    <source>
        <dbReference type="EMBL" id="OAG92877.1"/>
    </source>
</evidence>
<feature type="transmembrane region" description="Helical" evidence="12">
    <location>
        <begin position="121"/>
        <end position="139"/>
    </location>
</feature>
<evidence type="ECO:0000256" key="5">
    <source>
        <dbReference type="ARBA" id="ARBA00022553"/>
    </source>
</evidence>
<feature type="domain" description="Histidine kinase" evidence="13">
    <location>
        <begin position="247"/>
        <end position="482"/>
    </location>
</feature>
<dbReference type="CDD" id="cd00082">
    <property type="entry name" value="HisKA"/>
    <property type="match status" value="1"/>
</dbReference>
<gene>
    <name evidence="15" type="ORF">AYW79_12945</name>
</gene>
<evidence type="ECO:0000256" key="7">
    <source>
        <dbReference type="ARBA" id="ARBA00022741"/>
    </source>
</evidence>
<evidence type="ECO:0000256" key="6">
    <source>
        <dbReference type="ARBA" id="ARBA00022679"/>
    </source>
</evidence>
<keyword evidence="12" id="KW-1133">Transmembrane helix</keyword>
<feature type="domain" description="HAMP" evidence="14">
    <location>
        <begin position="180"/>
        <end position="232"/>
    </location>
</feature>
<keyword evidence="4" id="KW-1003">Cell membrane</keyword>
<evidence type="ECO:0000256" key="11">
    <source>
        <dbReference type="ARBA" id="ARBA00023136"/>
    </source>
</evidence>
<sequence>MILSVILIGVCSFAATLATYILAAHLGVFAGQQRVMQKGAKLEALVRVQGAAVLNRRSERSLTKAFPRTLGVYEVMRPDGTPLYGSETHRLYDSAQSVARNLNIENVQPVRGMIGGTVTRLTPVLGASGALVGAVYYAFSFHPFGGNTDFFRVSLVIVMLMTPFFFIGLFTYLFSRRLSRKVNGPVQALMRAIQKIQARDLDFVVEEKSDNELGDLLEAFEKMRQDLKEALLRQWALEEERRELLAAISHDVRTPLTMIRGHAELLDEMDELPSTAARYAETILRNVDRVTHLMSDFHTVAELERGQFAIRPRLVALREFLGAKVVEYQTWAAAADVIRVDLSYGDVPGGVNAVDESELLSRGGTGLIMMDPDRFAQILDNLIANALRFTPRHGQIHLSVEQREDGLSVRVQDSGRGFMAGDESKVFRKFYQSDPSRTEGEHHRGLGLYIVKTLVEACGGTIAARNAPTGGAIVEFFLPVSPSSGP</sequence>
<dbReference type="CDD" id="cd06225">
    <property type="entry name" value="HAMP"/>
    <property type="match status" value="1"/>
</dbReference>
<dbReference type="SMART" id="SM00304">
    <property type="entry name" value="HAMP"/>
    <property type="match status" value="1"/>
</dbReference>
<dbReference type="InterPro" id="IPR004358">
    <property type="entry name" value="Sig_transdc_His_kin-like_C"/>
</dbReference>
<dbReference type="PROSITE" id="PS50885">
    <property type="entry name" value="HAMP"/>
    <property type="match status" value="1"/>
</dbReference>
<dbReference type="Gene3D" id="1.10.287.130">
    <property type="match status" value="1"/>
</dbReference>
<evidence type="ECO:0000256" key="1">
    <source>
        <dbReference type="ARBA" id="ARBA00000085"/>
    </source>
</evidence>
<dbReference type="Proteomes" id="UP000077421">
    <property type="component" value="Unassembled WGS sequence"/>
</dbReference>
<organism evidence="15 16">
    <name type="scientific">Ferroacidibacillus organovorans</name>
    <dbReference type="NCBI Taxonomy" id="1765683"/>
    <lineage>
        <taxon>Bacteria</taxon>
        <taxon>Bacillati</taxon>
        <taxon>Bacillota</taxon>
        <taxon>Bacilli</taxon>
        <taxon>Bacillales</taxon>
        <taxon>Alicyclobacillaceae</taxon>
        <taxon>Ferroacidibacillus</taxon>
    </lineage>
</organism>
<comment type="catalytic activity">
    <reaction evidence="1">
        <text>ATP + protein L-histidine = ADP + protein N-phospho-L-histidine.</text>
        <dbReference type="EC" id="2.7.13.3"/>
    </reaction>
</comment>
<dbReference type="PROSITE" id="PS50109">
    <property type="entry name" value="HIS_KIN"/>
    <property type="match status" value="1"/>
</dbReference>
<keyword evidence="7" id="KW-0547">Nucleotide-binding</keyword>
<evidence type="ECO:0000259" key="14">
    <source>
        <dbReference type="PROSITE" id="PS50885"/>
    </source>
</evidence>
<dbReference type="InterPro" id="IPR005467">
    <property type="entry name" value="His_kinase_dom"/>
</dbReference>
<dbReference type="CDD" id="cd00075">
    <property type="entry name" value="HATPase"/>
    <property type="match status" value="1"/>
</dbReference>
<accession>A0A853K844</accession>
<dbReference type="SMART" id="SM00388">
    <property type="entry name" value="HisKA"/>
    <property type="match status" value="1"/>
</dbReference>
<dbReference type="Pfam" id="PF00672">
    <property type="entry name" value="HAMP"/>
    <property type="match status" value="1"/>
</dbReference>
<feature type="transmembrane region" description="Helical" evidence="12">
    <location>
        <begin position="151"/>
        <end position="174"/>
    </location>
</feature>
<protein>
    <recommendedName>
        <fullName evidence="3">histidine kinase</fullName>
        <ecNumber evidence="3">2.7.13.3</ecNumber>
    </recommendedName>
</protein>
<dbReference type="InterPro" id="IPR003660">
    <property type="entry name" value="HAMP_dom"/>
</dbReference>
<evidence type="ECO:0000256" key="2">
    <source>
        <dbReference type="ARBA" id="ARBA00004651"/>
    </source>
</evidence>
<dbReference type="PRINTS" id="PR00344">
    <property type="entry name" value="BCTRLSENSOR"/>
</dbReference>
<dbReference type="InterPro" id="IPR003594">
    <property type="entry name" value="HATPase_dom"/>
</dbReference>
<dbReference type="SMART" id="SM00387">
    <property type="entry name" value="HATPase_c"/>
    <property type="match status" value="1"/>
</dbReference>
<dbReference type="EMBL" id="LSUQ01000058">
    <property type="protein sequence ID" value="OAG92877.1"/>
    <property type="molecule type" value="Genomic_DNA"/>
</dbReference>
<keyword evidence="9" id="KW-0067">ATP-binding</keyword>
<dbReference type="SUPFAM" id="SSF55874">
    <property type="entry name" value="ATPase domain of HSP90 chaperone/DNA topoisomerase II/histidine kinase"/>
    <property type="match status" value="1"/>
</dbReference>
<dbReference type="AlphaFoldDB" id="A0A853K844"/>
<evidence type="ECO:0000256" key="10">
    <source>
        <dbReference type="ARBA" id="ARBA00023012"/>
    </source>
</evidence>
<dbReference type="Pfam" id="PF00512">
    <property type="entry name" value="HisKA"/>
    <property type="match status" value="1"/>
</dbReference>
<keyword evidence="5" id="KW-0597">Phosphoprotein</keyword>
<dbReference type="GO" id="GO:0000155">
    <property type="term" value="F:phosphorelay sensor kinase activity"/>
    <property type="evidence" value="ECO:0007669"/>
    <property type="project" value="InterPro"/>
</dbReference>